<dbReference type="Proteomes" id="UP000036426">
    <property type="component" value="Unassembled WGS sequence"/>
</dbReference>
<protein>
    <submittedName>
        <fullName evidence="2">Uncharacterized protein</fullName>
    </submittedName>
</protein>
<keyword evidence="3" id="KW-1185">Reference proteome</keyword>
<evidence type="ECO:0000256" key="1">
    <source>
        <dbReference type="SAM" id="MobiDB-lite"/>
    </source>
</evidence>
<sequence length="188" mass="19762">MAKSLCKYRRVELADQFATISQIVSVPNYMCSSCARVAAKKAYLCKPCALSRPAAVSAVPLPASSSCSSVVADDAESLAPVAQAVHQAALAVTDAQPADTPLTTTPVTPVTPVSAVSDVPAVITPLKAPDSLPLQEAESPSLSKSSRKKLKKLKKAAKKKQKSLKKAAKAVQHYEKVLRKVKKALALT</sequence>
<dbReference type="EMBL" id="LDOV01000015">
    <property type="protein sequence ID" value="KLV01363.1"/>
    <property type="molecule type" value="Genomic_DNA"/>
</dbReference>
<accession>A0A0J1GNM7</accession>
<dbReference type="PATRIC" id="fig|754436.4.peg.1735"/>
<evidence type="ECO:0000313" key="3">
    <source>
        <dbReference type="Proteomes" id="UP000036426"/>
    </source>
</evidence>
<proteinExistence type="predicted"/>
<name>A0A0J1GNM7_9GAMM</name>
<comment type="caution">
    <text evidence="2">The sequence shown here is derived from an EMBL/GenBank/DDBJ whole genome shotgun (WGS) entry which is preliminary data.</text>
</comment>
<dbReference type="OrthoDB" id="5398457at2"/>
<feature type="region of interest" description="Disordered" evidence="1">
    <location>
        <begin position="133"/>
        <end position="167"/>
    </location>
</feature>
<organism evidence="2 3">
    <name type="scientific">Photobacterium aphoticum</name>
    <dbReference type="NCBI Taxonomy" id="754436"/>
    <lineage>
        <taxon>Bacteria</taxon>
        <taxon>Pseudomonadati</taxon>
        <taxon>Pseudomonadota</taxon>
        <taxon>Gammaproteobacteria</taxon>
        <taxon>Vibrionales</taxon>
        <taxon>Vibrionaceae</taxon>
        <taxon>Photobacterium</taxon>
    </lineage>
</organism>
<dbReference type="AlphaFoldDB" id="A0A0J1GNM7"/>
<dbReference type="RefSeq" id="WP_047873914.1">
    <property type="nucleotide sequence ID" value="NZ_BMYC01000021.1"/>
</dbReference>
<reference evidence="2 3" key="1">
    <citation type="submission" date="2015-05" db="EMBL/GenBank/DDBJ databases">
        <title>Photobacterium galathea sp. nov.</title>
        <authorList>
            <person name="Machado H."/>
            <person name="Gram L."/>
        </authorList>
    </citation>
    <scope>NUCLEOTIDE SEQUENCE [LARGE SCALE GENOMIC DNA]</scope>
    <source>
        <strain evidence="2 3">DSM 25995</strain>
    </source>
</reference>
<gene>
    <name evidence="2" type="ORF">ABT58_08200</name>
</gene>
<evidence type="ECO:0000313" key="2">
    <source>
        <dbReference type="EMBL" id="KLV01363.1"/>
    </source>
</evidence>
<feature type="compositionally biased region" description="Basic residues" evidence="1">
    <location>
        <begin position="145"/>
        <end position="167"/>
    </location>
</feature>